<accession>A0A7K2IYR5</accession>
<feature type="compositionally biased region" description="Basic and acidic residues" evidence="1">
    <location>
        <begin position="1"/>
        <end position="41"/>
    </location>
</feature>
<proteinExistence type="predicted"/>
<organism evidence="2 3">
    <name type="scientific">Nocardiopsis alba</name>
    <dbReference type="NCBI Taxonomy" id="53437"/>
    <lineage>
        <taxon>Bacteria</taxon>
        <taxon>Bacillati</taxon>
        <taxon>Actinomycetota</taxon>
        <taxon>Actinomycetes</taxon>
        <taxon>Streptosporangiales</taxon>
        <taxon>Nocardiopsidaceae</taxon>
        <taxon>Nocardiopsis</taxon>
    </lineage>
</organism>
<dbReference type="AlphaFoldDB" id="A0A7K2IYR5"/>
<dbReference type="RefSeq" id="WP_017536562.1">
    <property type="nucleotide sequence ID" value="NZ_JBEXQO010000024.1"/>
</dbReference>
<evidence type="ECO:0000313" key="2">
    <source>
        <dbReference type="EMBL" id="MYR34974.1"/>
    </source>
</evidence>
<evidence type="ECO:0000256" key="1">
    <source>
        <dbReference type="SAM" id="MobiDB-lite"/>
    </source>
</evidence>
<dbReference type="GO" id="GO:0003677">
    <property type="term" value="F:DNA binding"/>
    <property type="evidence" value="ECO:0007669"/>
    <property type="project" value="UniProtKB-KW"/>
</dbReference>
<dbReference type="EMBL" id="WWHY01000001">
    <property type="protein sequence ID" value="MYR34974.1"/>
    <property type="molecule type" value="Genomic_DNA"/>
</dbReference>
<evidence type="ECO:0000313" key="3">
    <source>
        <dbReference type="Proteomes" id="UP000467124"/>
    </source>
</evidence>
<comment type="caution">
    <text evidence="2">The sequence shown here is derived from an EMBL/GenBank/DDBJ whole genome shotgun (WGS) entry which is preliminary data.</text>
</comment>
<name>A0A7K2IYR5_9ACTN</name>
<protein>
    <submittedName>
        <fullName evidence="2">DNA-binding protein</fullName>
    </submittedName>
</protein>
<sequence length="131" mass="14701">MEREHEPHRTGGDDHAQARREREAQDRLLDLGADRLEERPWRPAPAPPTAIDLAQFALWRSADLDSDDLLAALSLMPAARAEVEGVEIGLLFTARNAGLTWAQIAEATGFRSPQACQQHYMRMSARQEDRS</sequence>
<keyword evidence="2" id="KW-0238">DNA-binding</keyword>
<gene>
    <name evidence="2" type="ORF">GTW20_22615</name>
</gene>
<dbReference type="Proteomes" id="UP000467124">
    <property type="component" value="Unassembled WGS sequence"/>
</dbReference>
<reference evidence="2 3" key="1">
    <citation type="journal article" date="2019" name="Nat. Commun.">
        <title>The antimicrobial potential of Streptomyces from insect microbiomes.</title>
        <authorList>
            <person name="Chevrette M.G."/>
            <person name="Carlson C.M."/>
            <person name="Ortega H.E."/>
            <person name="Thomas C."/>
            <person name="Ananiev G.E."/>
            <person name="Barns K.J."/>
            <person name="Book A.J."/>
            <person name="Cagnazzo J."/>
            <person name="Carlos C."/>
            <person name="Flanigan W."/>
            <person name="Grubbs K.J."/>
            <person name="Horn H.A."/>
            <person name="Hoffmann F.M."/>
            <person name="Klassen J.L."/>
            <person name="Knack J.J."/>
            <person name="Lewin G.R."/>
            <person name="McDonald B.R."/>
            <person name="Muller L."/>
            <person name="Melo W.G.P."/>
            <person name="Pinto-Tomas A.A."/>
            <person name="Schmitz A."/>
            <person name="Wendt-Pienkowski E."/>
            <person name="Wildman S."/>
            <person name="Zhao M."/>
            <person name="Zhang F."/>
            <person name="Bugni T.S."/>
            <person name="Andes D.R."/>
            <person name="Pupo M.T."/>
            <person name="Currie C.R."/>
        </authorList>
    </citation>
    <scope>NUCLEOTIDE SEQUENCE [LARGE SCALE GENOMIC DNA]</scope>
    <source>
        <strain evidence="2 3">SID5840</strain>
    </source>
</reference>
<feature type="region of interest" description="Disordered" evidence="1">
    <location>
        <begin position="1"/>
        <end position="47"/>
    </location>
</feature>